<dbReference type="GO" id="GO:0022857">
    <property type="term" value="F:transmembrane transporter activity"/>
    <property type="evidence" value="ECO:0007669"/>
    <property type="project" value="InterPro"/>
</dbReference>
<evidence type="ECO:0000259" key="8">
    <source>
        <dbReference type="PROSITE" id="PS50850"/>
    </source>
</evidence>
<dbReference type="InterPro" id="IPR036259">
    <property type="entry name" value="MFS_trans_sf"/>
</dbReference>
<reference evidence="9 10" key="1">
    <citation type="journal article" date="2010" name="Int. J. Syst. Evol. Microbiol.">
        <title>Reclassification of Herbaspirillum putei as a later heterotypic synonym of Herbaspirillum huttiense, with the description of H. huttiense subsp. huttiense subsp. nov. and H. huttiense subsp. putei subsp. nov., comb. nov., and description of Herbaspirillum aquaticum sp. nov.</title>
        <authorList>
            <person name="Dobritsa A.P."/>
            <person name="Reddy M.C."/>
            <person name="Samadpour M."/>
        </authorList>
    </citation>
    <scope>NUCLEOTIDE SEQUENCE [LARGE SCALE GENOMIC DNA]</scope>
    <source>
        <strain evidence="9 10">IEH 4430</strain>
    </source>
</reference>
<keyword evidence="3 7" id="KW-0812">Transmembrane</keyword>
<feature type="domain" description="Major facilitator superfamily (MFS) profile" evidence="8">
    <location>
        <begin position="37"/>
        <end position="412"/>
    </location>
</feature>
<keyword evidence="4 7" id="KW-1133">Transmembrane helix</keyword>
<feature type="transmembrane region" description="Helical" evidence="7">
    <location>
        <begin position="128"/>
        <end position="152"/>
    </location>
</feature>
<proteinExistence type="predicted"/>
<feature type="transmembrane region" description="Helical" evidence="7">
    <location>
        <begin position="358"/>
        <end position="377"/>
    </location>
</feature>
<feature type="transmembrane region" description="Helical" evidence="7">
    <location>
        <begin position="389"/>
        <end position="406"/>
    </location>
</feature>
<sequence length="415" mass="42806">MPSSSPATGTATGNSRSSSGLCATHPPKGASVRTWLAILALAVGCFSFVSSELLPVGLLGPIADGIHLSVGMTGLLVTGFALFVALTAGPLTVLTARFDRKWLMVALMGINLAGNALAASANSFAMLLLARLIVAAGIGIFWSIATAMAIRLVPEHQAVKATSVVLGGLAVASVLGVPLGTFIGQSLGWHAAFLVLAGLSLLVCLWAWALVPSLPSQGSASLKAIAVAYRHGPIRFIFFATSLVMTGNFLAYTYITPYLQNVTGIAPSWISSLLLVYGLAGVLGNFSIGRFMARSLRAALIGTLVVLIASMALLWAFGDVKPVAIASLVPWGMSYAALPVLLQTWVFRAARQTGDSEAALSLFVIAFNGAIATGALAGGLVVDTLGPKALAPLAGMAMVLSLLLVMRSRHARDLP</sequence>
<dbReference type="EMBL" id="NJGV01000032">
    <property type="protein sequence ID" value="OWY31981.1"/>
    <property type="molecule type" value="Genomic_DNA"/>
</dbReference>
<dbReference type="Proteomes" id="UP000214747">
    <property type="component" value="Unassembled WGS sequence"/>
</dbReference>
<dbReference type="PANTHER" id="PTHR43124:SF3">
    <property type="entry name" value="CHLORAMPHENICOL EFFLUX PUMP RV0191"/>
    <property type="match status" value="1"/>
</dbReference>
<dbReference type="Pfam" id="PF07690">
    <property type="entry name" value="MFS_1"/>
    <property type="match status" value="1"/>
</dbReference>
<evidence type="ECO:0000256" key="7">
    <source>
        <dbReference type="SAM" id="Phobius"/>
    </source>
</evidence>
<dbReference type="AlphaFoldDB" id="A0A225SM62"/>
<feature type="region of interest" description="Disordered" evidence="6">
    <location>
        <begin position="1"/>
        <end position="23"/>
    </location>
</feature>
<dbReference type="PROSITE" id="PS50850">
    <property type="entry name" value="MFS"/>
    <property type="match status" value="1"/>
</dbReference>
<feature type="transmembrane region" description="Helical" evidence="7">
    <location>
        <begin position="232"/>
        <end position="255"/>
    </location>
</feature>
<accession>A0A225SM62</accession>
<keyword evidence="5 7" id="KW-0472">Membrane</keyword>
<keyword evidence="2" id="KW-1003">Cell membrane</keyword>
<dbReference type="Gene3D" id="1.20.1250.20">
    <property type="entry name" value="MFS general substrate transporter like domains"/>
    <property type="match status" value="1"/>
</dbReference>
<protein>
    <submittedName>
        <fullName evidence="9">MFS transporter</fullName>
    </submittedName>
</protein>
<dbReference type="InterPro" id="IPR020846">
    <property type="entry name" value="MFS_dom"/>
</dbReference>
<evidence type="ECO:0000256" key="2">
    <source>
        <dbReference type="ARBA" id="ARBA00022475"/>
    </source>
</evidence>
<dbReference type="GO" id="GO:0005886">
    <property type="term" value="C:plasma membrane"/>
    <property type="evidence" value="ECO:0007669"/>
    <property type="project" value="UniProtKB-SubCell"/>
</dbReference>
<evidence type="ECO:0000313" key="10">
    <source>
        <dbReference type="Proteomes" id="UP000214747"/>
    </source>
</evidence>
<keyword evidence="10" id="KW-1185">Reference proteome</keyword>
<dbReference type="CDD" id="cd17324">
    <property type="entry name" value="MFS_NepI_like"/>
    <property type="match status" value="1"/>
</dbReference>
<feature type="transmembrane region" description="Helical" evidence="7">
    <location>
        <begin position="189"/>
        <end position="211"/>
    </location>
</feature>
<comment type="subcellular location">
    <subcellularLocation>
        <location evidence="1">Cell membrane</location>
        <topology evidence="1">Multi-pass membrane protein</topology>
    </subcellularLocation>
</comment>
<evidence type="ECO:0000256" key="6">
    <source>
        <dbReference type="SAM" id="MobiDB-lite"/>
    </source>
</evidence>
<evidence type="ECO:0000256" key="4">
    <source>
        <dbReference type="ARBA" id="ARBA00022989"/>
    </source>
</evidence>
<dbReference type="SUPFAM" id="SSF103473">
    <property type="entry name" value="MFS general substrate transporter"/>
    <property type="match status" value="1"/>
</dbReference>
<comment type="caution">
    <text evidence="9">The sequence shown here is derived from an EMBL/GenBank/DDBJ whole genome shotgun (WGS) entry which is preliminary data.</text>
</comment>
<dbReference type="PANTHER" id="PTHR43124">
    <property type="entry name" value="PURINE EFFLUX PUMP PBUE"/>
    <property type="match status" value="1"/>
</dbReference>
<dbReference type="InterPro" id="IPR011701">
    <property type="entry name" value="MFS"/>
</dbReference>
<feature type="transmembrane region" description="Helical" evidence="7">
    <location>
        <begin position="323"/>
        <end position="346"/>
    </location>
</feature>
<dbReference type="InterPro" id="IPR050189">
    <property type="entry name" value="MFS_Efflux_Transporters"/>
</dbReference>
<feature type="transmembrane region" description="Helical" evidence="7">
    <location>
        <begin position="164"/>
        <end position="183"/>
    </location>
</feature>
<feature type="transmembrane region" description="Helical" evidence="7">
    <location>
        <begin position="35"/>
        <end position="54"/>
    </location>
</feature>
<gene>
    <name evidence="9" type="ORF">CEJ45_23540</name>
</gene>
<dbReference type="RefSeq" id="WP_088757425.1">
    <property type="nucleotide sequence ID" value="NZ_NJGV01000032.1"/>
</dbReference>
<feature type="transmembrane region" description="Helical" evidence="7">
    <location>
        <begin position="298"/>
        <end position="317"/>
    </location>
</feature>
<feature type="transmembrane region" description="Helical" evidence="7">
    <location>
        <begin position="66"/>
        <end position="90"/>
    </location>
</feature>
<evidence type="ECO:0000313" key="9">
    <source>
        <dbReference type="EMBL" id="OWY31981.1"/>
    </source>
</evidence>
<evidence type="ECO:0000256" key="1">
    <source>
        <dbReference type="ARBA" id="ARBA00004651"/>
    </source>
</evidence>
<feature type="transmembrane region" description="Helical" evidence="7">
    <location>
        <begin position="102"/>
        <end position="122"/>
    </location>
</feature>
<feature type="compositionally biased region" description="Polar residues" evidence="6">
    <location>
        <begin position="1"/>
        <end position="21"/>
    </location>
</feature>
<evidence type="ECO:0000256" key="5">
    <source>
        <dbReference type="ARBA" id="ARBA00023136"/>
    </source>
</evidence>
<feature type="transmembrane region" description="Helical" evidence="7">
    <location>
        <begin position="267"/>
        <end position="286"/>
    </location>
</feature>
<name>A0A225SM62_9BURK</name>
<evidence type="ECO:0000256" key="3">
    <source>
        <dbReference type="ARBA" id="ARBA00022692"/>
    </source>
</evidence>
<organism evidence="9 10">
    <name type="scientific">Herbaspirillum aquaticum</name>
    <dbReference type="NCBI Taxonomy" id="568783"/>
    <lineage>
        <taxon>Bacteria</taxon>
        <taxon>Pseudomonadati</taxon>
        <taxon>Pseudomonadota</taxon>
        <taxon>Betaproteobacteria</taxon>
        <taxon>Burkholderiales</taxon>
        <taxon>Oxalobacteraceae</taxon>
        <taxon>Herbaspirillum</taxon>
    </lineage>
</organism>